<organism evidence="2 3">
    <name type="scientific">Ceratodon purpureus</name>
    <name type="common">Fire moss</name>
    <name type="synonym">Dicranum purpureum</name>
    <dbReference type="NCBI Taxonomy" id="3225"/>
    <lineage>
        <taxon>Eukaryota</taxon>
        <taxon>Viridiplantae</taxon>
        <taxon>Streptophyta</taxon>
        <taxon>Embryophyta</taxon>
        <taxon>Bryophyta</taxon>
        <taxon>Bryophytina</taxon>
        <taxon>Bryopsida</taxon>
        <taxon>Dicranidae</taxon>
        <taxon>Pseudoditrichales</taxon>
        <taxon>Ditrichaceae</taxon>
        <taxon>Ceratodon</taxon>
    </lineage>
</organism>
<evidence type="ECO:0008006" key="4">
    <source>
        <dbReference type="Google" id="ProtNLM"/>
    </source>
</evidence>
<name>A0A8T0IXS8_CERPU</name>
<gene>
    <name evidence="2" type="ORF">KC19_2G210400</name>
</gene>
<sequence length="118" mass="12982">MAPAASMNHVARNRIELQGFAVALLLWFSCLLAGVDSKTVNLSKEEMDGLQALWKAFSVNTPDPEANLHNWRNGSHPCGFSSPDMDGNLDSSAWMGLRCQFHNDINYTWVDGVTVTGL</sequence>
<dbReference type="EMBL" id="CM026422">
    <property type="protein sequence ID" value="KAG0588035.1"/>
    <property type="molecule type" value="Genomic_DNA"/>
</dbReference>
<evidence type="ECO:0000256" key="1">
    <source>
        <dbReference type="SAM" id="SignalP"/>
    </source>
</evidence>
<keyword evidence="1" id="KW-0732">Signal</keyword>
<feature type="chain" id="PRO_5035714863" description="Leucine-rich repeat-containing N-terminal plant-type domain-containing protein" evidence="1">
    <location>
        <begin position="38"/>
        <end position="118"/>
    </location>
</feature>
<proteinExistence type="predicted"/>
<comment type="caution">
    <text evidence="2">The sequence shown here is derived from an EMBL/GenBank/DDBJ whole genome shotgun (WGS) entry which is preliminary data.</text>
</comment>
<reference evidence="2" key="1">
    <citation type="submission" date="2020-06" db="EMBL/GenBank/DDBJ databases">
        <title>WGS assembly of Ceratodon purpureus strain R40.</title>
        <authorList>
            <person name="Carey S.B."/>
            <person name="Jenkins J."/>
            <person name="Shu S."/>
            <person name="Lovell J.T."/>
            <person name="Sreedasyam A."/>
            <person name="Maumus F."/>
            <person name="Tiley G.P."/>
            <person name="Fernandez-Pozo N."/>
            <person name="Barry K."/>
            <person name="Chen C."/>
            <person name="Wang M."/>
            <person name="Lipzen A."/>
            <person name="Daum C."/>
            <person name="Saski C.A."/>
            <person name="Payton A.C."/>
            <person name="Mcbreen J.C."/>
            <person name="Conrad R.E."/>
            <person name="Kollar L.M."/>
            <person name="Olsson S."/>
            <person name="Huttunen S."/>
            <person name="Landis J.B."/>
            <person name="Wickett N.J."/>
            <person name="Johnson M.G."/>
            <person name="Rensing S.A."/>
            <person name="Grimwood J."/>
            <person name="Schmutz J."/>
            <person name="Mcdaniel S.F."/>
        </authorList>
    </citation>
    <scope>NUCLEOTIDE SEQUENCE</scope>
    <source>
        <strain evidence="2">R40</strain>
    </source>
</reference>
<keyword evidence="3" id="KW-1185">Reference proteome</keyword>
<feature type="signal peptide" evidence="1">
    <location>
        <begin position="1"/>
        <end position="37"/>
    </location>
</feature>
<dbReference type="AlphaFoldDB" id="A0A8T0IXS8"/>
<protein>
    <recommendedName>
        <fullName evidence="4">Leucine-rich repeat-containing N-terminal plant-type domain-containing protein</fullName>
    </recommendedName>
</protein>
<evidence type="ECO:0000313" key="3">
    <source>
        <dbReference type="Proteomes" id="UP000822688"/>
    </source>
</evidence>
<evidence type="ECO:0000313" key="2">
    <source>
        <dbReference type="EMBL" id="KAG0588035.1"/>
    </source>
</evidence>
<accession>A0A8T0IXS8</accession>
<dbReference type="Proteomes" id="UP000822688">
    <property type="component" value="Chromosome 2"/>
</dbReference>